<name>A0A6A4S0I5_SCOMX</name>
<comment type="caution">
    <text evidence="2">The sequence shown here is derived from an EMBL/GenBank/DDBJ whole genome shotgun (WGS) entry which is preliminary data.</text>
</comment>
<evidence type="ECO:0000313" key="2">
    <source>
        <dbReference type="EMBL" id="KAF0025140.1"/>
    </source>
</evidence>
<accession>A0A6A4S0I5</accession>
<sequence>MRYINVPRPTEPEHPRKLANKFTGQKVFYETEKQSPPLALPGPPVWEIVPVTSTSGNRGGAVESAGEGQHGYMRQRKRKTQNYLQLTEVRALLINFPGPGSLSCSRKQETLQQQFGFVTIEHYLKAKYG</sequence>
<proteinExistence type="predicted"/>
<feature type="region of interest" description="Disordered" evidence="1">
    <location>
        <begin position="50"/>
        <end position="79"/>
    </location>
</feature>
<dbReference type="EMBL" id="VEVO01000020">
    <property type="protein sequence ID" value="KAF0025140.1"/>
    <property type="molecule type" value="Genomic_DNA"/>
</dbReference>
<reference evidence="2 3" key="1">
    <citation type="submission" date="2019-06" db="EMBL/GenBank/DDBJ databases">
        <title>Draft genomes of female and male turbot (Scophthalmus maximus).</title>
        <authorList>
            <person name="Xu H."/>
            <person name="Xu X.-W."/>
            <person name="Shao C."/>
            <person name="Chen S."/>
        </authorList>
    </citation>
    <scope>NUCLEOTIDE SEQUENCE [LARGE SCALE GENOMIC DNA]</scope>
    <source>
        <strain evidence="2">Ysfricsl-2016a</strain>
        <tissue evidence="2">Blood</tissue>
    </source>
</reference>
<dbReference type="AlphaFoldDB" id="A0A6A4S0I5"/>
<organism evidence="2 3">
    <name type="scientific">Scophthalmus maximus</name>
    <name type="common">Turbot</name>
    <name type="synonym">Psetta maxima</name>
    <dbReference type="NCBI Taxonomy" id="52904"/>
    <lineage>
        <taxon>Eukaryota</taxon>
        <taxon>Metazoa</taxon>
        <taxon>Chordata</taxon>
        <taxon>Craniata</taxon>
        <taxon>Vertebrata</taxon>
        <taxon>Euteleostomi</taxon>
        <taxon>Actinopterygii</taxon>
        <taxon>Neopterygii</taxon>
        <taxon>Teleostei</taxon>
        <taxon>Neoteleostei</taxon>
        <taxon>Acanthomorphata</taxon>
        <taxon>Carangaria</taxon>
        <taxon>Pleuronectiformes</taxon>
        <taxon>Pleuronectoidei</taxon>
        <taxon>Scophthalmidae</taxon>
        <taxon>Scophthalmus</taxon>
    </lineage>
</organism>
<evidence type="ECO:0000256" key="1">
    <source>
        <dbReference type="SAM" id="MobiDB-lite"/>
    </source>
</evidence>
<gene>
    <name evidence="2" type="ORF">F2P81_022021</name>
</gene>
<evidence type="ECO:0000313" key="3">
    <source>
        <dbReference type="Proteomes" id="UP000438429"/>
    </source>
</evidence>
<protein>
    <submittedName>
        <fullName evidence="2">Uncharacterized protein</fullName>
    </submittedName>
</protein>
<dbReference type="Proteomes" id="UP000438429">
    <property type="component" value="Unassembled WGS sequence"/>
</dbReference>